<gene>
    <name evidence="5" type="ORF">SAMN05444277_102216</name>
</gene>
<dbReference type="SUPFAM" id="SSF51215">
    <property type="entry name" value="Regulatory protein AraC"/>
    <property type="match status" value="1"/>
</dbReference>
<dbReference type="OrthoDB" id="9813413at2"/>
<protein>
    <submittedName>
        <fullName evidence="5">AraC-like ligand binding domain-containing protein</fullName>
    </submittedName>
</protein>
<dbReference type="Gene3D" id="2.60.120.280">
    <property type="entry name" value="Regulatory protein AraC"/>
    <property type="match status" value="1"/>
</dbReference>
<evidence type="ECO:0000256" key="3">
    <source>
        <dbReference type="ARBA" id="ARBA00023163"/>
    </source>
</evidence>
<keyword evidence="3" id="KW-0804">Transcription</keyword>
<evidence type="ECO:0000256" key="1">
    <source>
        <dbReference type="ARBA" id="ARBA00023015"/>
    </source>
</evidence>
<name>A0A1I5TN38_9BACT</name>
<dbReference type="SMART" id="SM00342">
    <property type="entry name" value="HTH_ARAC"/>
    <property type="match status" value="1"/>
</dbReference>
<dbReference type="InterPro" id="IPR009057">
    <property type="entry name" value="Homeodomain-like_sf"/>
</dbReference>
<dbReference type="EMBL" id="FOXQ01000002">
    <property type="protein sequence ID" value="SFP84460.1"/>
    <property type="molecule type" value="Genomic_DNA"/>
</dbReference>
<dbReference type="GO" id="GO:0043565">
    <property type="term" value="F:sequence-specific DNA binding"/>
    <property type="evidence" value="ECO:0007669"/>
    <property type="project" value="InterPro"/>
</dbReference>
<dbReference type="InterPro" id="IPR003313">
    <property type="entry name" value="AraC-bd"/>
</dbReference>
<keyword evidence="1" id="KW-0805">Transcription regulation</keyword>
<dbReference type="Pfam" id="PF12833">
    <property type="entry name" value="HTH_18"/>
    <property type="match status" value="1"/>
</dbReference>
<evidence type="ECO:0000313" key="6">
    <source>
        <dbReference type="Proteomes" id="UP000199031"/>
    </source>
</evidence>
<sequence>MTANQQAGSQKNIWYGLGRQRIEIPKSVLKALISKNVFMSNLYLHGLGYYPKAEGHYTYRKKGLKENFLFYCTDGSGFYKIKDKTCKVAANQFFFLPQNVEHAYGSDEKDPWTIYWIHFGGEGLAAFNAMNIIEKHFEPAHIKSSEQIFALFEKMYKTLELGYSYENLLFVNMCLSQFISYFIYNGKHFTSKQTDTNDCVDKAILFMQENIYKNISLQELASTYNYSPSRFSALFKQKTGYAPIDYFIQMKMQRASQKLDLSNDSVKAIAIEMGFDDPYYFTRRFTKIIGVSPTKYRSLQKD</sequence>
<feature type="domain" description="HTH araC/xylS-type" evidence="4">
    <location>
        <begin position="201"/>
        <end position="299"/>
    </location>
</feature>
<dbReference type="AlphaFoldDB" id="A0A1I5TN38"/>
<dbReference type="SUPFAM" id="SSF46689">
    <property type="entry name" value="Homeodomain-like"/>
    <property type="match status" value="2"/>
</dbReference>
<proteinExistence type="predicted"/>
<dbReference type="RefSeq" id="WP_090655862.1">
    <property type="nucleotide sequence ID" value="NZ_FOXQ01000002.1"/>
</dbReference>
<dbReference type="PANTHER" id="PTHR43280">
    <property type="entry name" value="ARAC-FAMILY TRANSCRIPTIONAL REGULATOR"/>
    <property type="match status" value="1"/>
</dbReference>
<accession>A0A1I5TN38</accession>
<organism evidence="5 6">
    <name type="scientific">Parafilimonas terrae</name>
    <dbReference type="NCBI Taxonomy" id="1465490"/>
    <lineage>
        <taxon>Bacteria</taxon>
        <taxon>Pseudomonadati</taxon>
        <taxon>Bacteroidota</taxon>
        <taxon>Chitinophagia</taxon>
        <taxon>Chitinophagales</taxon>
        <taxon>Chitinophagaceae</taxon>
        <taxon>Parafilimonas</taxon>
    </lineage>
</organism>
<dbReference type="CDD" id="cd06986">
    <property type="entry name" value="cupin_MmsR-like_N"/>
    <property type="match status" value="1"/>
</dbReference>
<dbReference type="Gene3D" id="1.10.10.60">
    <property type="entry name" value="Homeodomain-like"/>
    <property type="match status" value="2"/>
</dbReference>
<dbReference type="InterPro" id="IPR018062">
    <property type="entry name" value="HTH_AraC-typ_CS"/>
</dbReference>
<dbReference type="PROSITE" id="PS00041">
    <property type="entry name" value="HTH_ARAC_FAMILY_1"/>
    <property type="match status" value="1"/>
</dbReference>
<dbReference type="STRING" id="1465490.SAMN05444277_102216"/>
<dbReference type="GO" id="GO:0003700">
    <property type="term" value="F:DNA-binding transcription factor activity"/>
    <property type="evidence" value="ECO:0007669"/>
    <property type="project" value="InterPro"/>
</dbReference>
<dbReference type="InterPro" id="IPR018060">
    <property type="entry name" value="HTH_AraC"/>
</dbReference>
<dbReference type="Proteomes" id="UP000199031">
    <property type="component" value="Unassembled WGS sequence"/>
</dbReference>
<reference evidence="5 6" key="1">
    <citation type="submission" date="2016-10" db="EMBL/GenBank/DDBJ databases">
        <authorList>
            <person name="de Groot N.N."/>
        </authorList>
    </citation>
    <scope>NUCLEOTIDE SEQUENCE [LARGE SCALE GENOMIC DNA]</scope>
    <source>
        <strain evidence="5 6">DSM 28286</strain>
    </source>
</reference>
<dbReference type="PROSITE" id="PS01124">
    <property type="entry name" value="HTH_ARAC_FAMILY_2"/>
    <property type="match status" value="1"/>
</dbReference>
<dbReference type="Pfam" id="PF02311">
    <property type="entry name" value="AraC_binding"/>
    <property type="match status" value="1"/>
</dbReference>
<dbReference type="PANTHER" id="PTHR43280:SF30">
    <property type="entry name" value="MMSAB OPERON REGULATORY PROTEIN"/>
    <property type="match status" value="1"/>
</dbReference>
<evidence type="ECO:0000259" key="4">
    <source>
        <dbReference type="PROSITE" id="PS01124"/>
    </source>
</evidence>
<keyword evidence="2" id="KW-0238">DNA-binding</keyword>
<evidence type="ECO:0000256" key="2">
    <source>
        <dbReference type="ARBA" id="ARBA00023125"/>
    </source>
</evidence>
<evidence type="ECO:0000313" key="5">
    <source>
        <dbReference type="EMBL" id="SFP84460.1"/>
    </source>
</evidence>
<dbReference type="InterPro" id="IPR037923">
    <property type="entry name" value="HTH-like"/>
</dbReference>
<dbReference type="PRINTS" id="PR00032">
    <property type="entry name" value="HTHARAC"/>
</dbReference>
<dbReference type="InterPro" id="IPR020449">
    <property type="entry name" value="Tscrpt_reg_AraC-type_HTH"/>
</dbReference>
<keyword evidence="6" id="KW-1185">Reference proteome</keyword>